<dbReference type="Proteomes" id="UP000636661">
    <property type="component" value="Unassembled WGS sequence"/>
</dbReference>
<comment type="caution">
    <text evidence="1">The sequence shown here is derived from an EMBL/GenBank/DDBJ whole genome shotgun (WGS) entry which is preliminary data.</text>
</comment>
<name>A0A918M6S1_9ACTN</name>
<accession>A0A918M6S1</accession>
<gene>
    <name evidence="1" type="ORF">GCM10010274_58290</name>
</gene>
<dbReference type="Pfam" id="PF19730">
    <property type="entry name" value="DUF6221"/>
    <property type="match status" value="1"/>
</dbReference>
<dbReference type="AlphaFoldDB" id="A0A918M6S1"/>
<organism evidence="1 2">
    <name type="scientific">Streptomyces lavendofoliae</name>
    <dbReference type="NCBI Taxonomy" id="67314"/>
    <lineage>
        <taxon>Bacteria</taxon>
        <taxon>Bacillati</taxon>
        <taxon>Actinomycetota</taxon>
        <taxon>Actinomycetes</taxon>
        <taxon>Kitasatosporales</taxon>
        <taxon>Streptomycetaceae</taxon>
        <taxon>Streptomyces</taxon>
    </lineage>
</organism>
<dbReference type="EMBL" id="BMTP01000020">
    <property type="protein sequence ID" value="GGU61864.1"/>
    <property type="molecule type" value="Genomic_DNA"/>
</dbReference>
<sequence length="129" mass="14199">MEPSSLNMKLAFLRAQLAGDERTARRVKSIWRQVGDTGVIIASDGKRAEECANGNWAGIAEHIVRHDPEQVLSVVKAKRRTLERHAQCGTGRGHCDDGGHAHADGGCPDLDDLLLAYADRLGFEDEWRP</sequence>
<dbReference type="InterPro" id="IPR046193">
    <property type="entry name" value="DUF6221"/>
</dbReference>
<proteinExistence type="predicted"/>
<evidence type="ECO:0000313" key="1">
    <source>
        <dbReference type="EMBL" id="GGU61864.1"/>
    </source>
</evidence>
<keyword evidence="2" id="KW-1185">Reference proteome</keyword>
<reference evidence="1" key="1">
    <citation type="journal article" date="2014" name="Int. J. Syst. Evol. Microbiol.">
        <title>Complete genome sequence of Corynebacterium casei LMG S-19264T (=DSM 44701T), isolated from a smear-ripened cheese.</title>
        <authorList>
            <consortium name="US DOE Joint Genome Institute (JGI-PGF)"/>
            <person name="Walter F."/>
            <person name="Albersmeier A."/>
            <person name="Kalinowski J."/>
            <person name="Ruckert C."/>
        </authorList>
    </citation>
    <scope>NUCLEOTIDE SEQUENCE</scope>
    <source>
        <strain evidence="1">JCM 4391</strain>
    </source>
</reference>
<protein>
    <submittedName>
        <fullName evidence="1">Uncharacterized protein</fullName>
    </submittedName>
</protein>
<evidence type="ECO:0000313" key="2">
    <source>
        <dbReference type="Proteomes" id="UP000636661"/>
    </source>
</evidence>
<reference evidence="1" key="2">
    <citation type="submission" date="2020-09" db="EMBL/GenBank/DDBJ databases">
        <authorList>
            <person name="Sun Q."/>
            <person name="Ohkuma M."/>
        </authorList>
    </citation>
    <scope>NUCLEOTIDE SEQUENCE</scope>
    <source>
        <strain evidence="1">JCM 4391</strain>
    </source>
</reference>